<feature type="compositionally biased region" description="Low complexity" evidence="1">
    <location>
        <begin position="511"/>
        <end position="532"/>
    </location>
</feature>
<evidence type="ECO:0000256" key="1">
    <source>
        <dbReference type="SAM" id="MobiDB-lite"/>
    </source>
</evidence>
<feature type="compositionally biased region" description="Low complexity" evidence="1">
    <location>
        <begin position="1056"/>
        <end position="1069"/>
    </location>
</feature>
<feature type="compositionally biased region" description="Basic and acidic residues" evidence="1">
    <location>
        <begin position="797"/>
        <end position="808"/>
    </location>
</feature>
<feature type="compositionally biased region" description="Polar residues" evidence="1">
    <location>
        <begin position="281"/>
        <end position="298"/>
    </location>
</feature>
<feature type="compositionally biased region" description="Polar residues" evidence="1">
    <location>
        <begin position="412"/>
        <end position="442"/>
    </location>
</feature>
<dbReference type="OrthoDB" id="5382952at2759"/>
<feature type="compositionally biased region" description="Polar residues" evidence="1">
    <location>
        <begin position="632"/>
        <end position="651"/>
    </location>
</feature>
<dbReference type="STRING" id="692275.N1QNJ6"/>
<feature type="compositionally biased region" description="Low complexity" evidence="1">
    <location>
        <begin position="265"/>
        <end position="276"/>
    </location>
</feature>
<gene>
    <name evidence="2" type="ORF">SEPMUDRAFT_146392</name>
</gene>
<feature type="compositionally biased region" description="Basic and acidic residues" evidence="1">
    <location>
        <begin position="472"/>
        <end position="487"/>
    </location>
</feature>
<feature type="region of interest" description="Disordered" evidence="1">
    <location>
        <begin position="959"/>
        <end position="986"/>
    </location>
</feature>
<feature type="region of interest" description="Disordered" evidence="1">
    <location>
        <begin position="246"/>
        <end position="358"/>
    </location>
</feature>
<reference evidence="2 3" key="1">
    <citation type="journal article" date="2012" name="PLoS Pathog.">
        <title>Diverse lifestyles and strategies of plant pathogenesis encoded in the genomes of eighteen Dothideomycetes fungi.</title>
        <authorList>
            <person name="Ohm R.A."/>
            <person name="Feau N."/>
            <person name="Henrissat B."/>
            <person name="Schoch C.L."/>
            <person name="Horwitz B.A."/>
            <person name="Barry K.W."/>
            <person name="Condon B.J."/>
            <person name="Copeland A.C."/>
            <person name="Dhillon B."/>
            <person name="Glaser F."/>
            <person name="Hesse C.N."/>
            <person name="Kosti I."/>
            <person name="LaButti K."/>
            <person name="Lindquist E.A."/>
            <person name="Lucas S."/>
            <person name="Salamov A.A."/>
            <person name="Bradshaw R.E."/>
            <person name="Ciuffetti L."/>
            <person name="Hamelin R.C."/>
            <person name="Kema G.H.J."/>
            <person name="Lawrence C."/>
            <person name="Scott J.A."/>
            <person name="Spatafora J.W."/>
            <person name="Turgeon B.G."/>
            <person name="de Wit P.J.G.M."/>
            <person name="Zhong S."/>
            <person name="Goodwin S.B."/>
            <person name="Grigoriev I.V."/>
        </authorList>
    </citation>
    <scope>NUCLEOTIDE SEQUENCE [LARGE SCALE GENOMIC DNA]</scope>
    <source>
        <strain evidence="2 3">SO2202</strain>
    </source>
</reference>
<evidence type="ECO:0000313" key="2">
    <source>
        <dbReference type="EMBL" id="EMF17344.1"/>
    </source>
</evidence>
<feature type="compositionally biased region" description="Low complexity" evidence="1">
    <location>
        <begin position="194"/>
        <end position="206"/>
    </location>
</feature>
<feature type="compositionally biased region" description="Acidic residues" evidence="1">
    <location>
        <begin position="622"/>
        <end position="631"/>
    </location>
</feature>
<dbReference type="HOGENOM" id="CLU_002714_1_0_1"/>
<proteinExistence type="predicted"/>
<feature type="region of interest" description="Disordered" evidence="1">
    <location>
        <begin position="162"/>
        <end position="217"/>
    </location>
</feature>
<feature type="region of interest" description="Disordered" evidence="1">
    <location>
        <begin position="376"/>
        <end position="454"/>
    </location>
</feature>
<protein>
    <submittedName>
        <fullName evidence="2">Uncharacterized protein</fullName>
    </submittedName>
</protein>
<feature type="compositionally biased region" description="Basic and acidic residues" evidence="1">
    <location>
        <begin position="246"/>
        <end position="255"/>
    </location>
</feature>
<sequence>MSLSRVLSKELTREPSRQHHSSIPTKSTTESGRPTHGTQHVAKPAKKTSRSGAQVACKNTSRARTPASESSDRNGLETHRSVTPAPPSQRTPSLVSGSSASTFDSPRSNALRRKKSGAIGKYAVQKRLETENLEYSMPTAHPLDVLDRRDVDDSIFGIFPPSTSQQAFGTHAHESSQHRNFPGEHTTSVLAQGPSSTPSTTYTDSPFSHVPTPSSASSYSSAFAAVAGATRSPQLHCSNQSGLYLRHQEQSDEGTRSSPQAVRESSTSSSSTLRTSGHAESISTQRSKGYSSSQTSVNPAKAAPRNKLTKEPSTSSSRKRTIQIPPELAHLNVDLPKVPTRPSRDGISNISDMTGPSAVVQSDLPRLYTTYHKRTSSVSVETHGSDGSPKVTKRFGFPSRSSSRHASPRVDSVTSPLPTAVRSNTRSSSESIAAQAHNTSQVQREDSPAVESVCSPSKSSRCAFFSRRPKHGTKEMKKLTKKPERTPAKGPVAGTGHEGYGRFGIRGRTASNTSSISSRSPSSDSSISVGISPTTMGRAQGKGKHAVELDDFLKTRLAPVVLRGNGIKSGQADSMSDVPGVSREPISSKNLSPCLLPSAMETSEQHCARGGPSFGRRNTFESSDDDYDDDVQTQIPSRPSRWAPTNFSQESLRSDTDDVLPVQLKSENQYPSIRPSHRKESTSPAVPNTIRHEEQVYLQPLRGSLSPTSSGKRNFLQRVTASPRTQGKDGGDLQSRAVAKKGSPMPIGHYAIAADVEPVDLAEVESLVHDVSTTPPVHEAMSAANCRTLDPPCRSVSTREQHSNDSPRRLRLSPVGRIPPVVSKRDRDRKLSEHSFSRPFVRSQPRPTVKPPGSVYTQIRDMASAVEGGGCHEVSSSDTWLDSNAPGPQNAVVHTSREAGILRMNDERGGTQSDEFITFPDRKDSQQDDIWNEYDEFMDAVARPLDAPHSPYVDLLYDGQRSQYMPPPPTGLPPKTELPAPPGSVSQQVSRFLRPSLSPMTPDTISAWISGYENRSTGTSMNGASLFELQRDSASWQRRSSLASFRDGRGSQHSRSASSPDASAPAQDAQGERYPDDDGHETYLAHMAPDRVHGRKLSNRMRHAALMTSKWLSFGRVLFSPANNELRFTSEARVLVIDGLSSDWSYYIARTYQAAEVYDMSIGPRRVSVLASGEADEPRNYRRIPITSMSTAFPFPRGFFNAVVLRFPLATTEESYFHCVSECKRVLRPGGHLEVAVLDLDLVNMGSRTRKAVKGLKTRMQIHDPSICLGNLSDVLMRMVGQNGFEGVRRCVVGVPAAGRMRSQDLSSSDSDPLVGPRGQNESVPVSRKAVDLLSPLNGNPDGLGDFGNESDEGITTMIAKVGRWWYSSCYETALPPSDHSIWRERGLLHECEVQRTSFRLLICCAQKPRQIRRRTVSV</sequence>
<feature type="region of interest" description="Disordered" evidence="1">
    <location>
        <begin position="793"/>
        <end position="814"/>
    </location>
</feature>
<feature type="region of interest" description="Disordered" evidence="1">
    <location>
        <begin position="1"/>
        <end position="122"/>
    </location>
</feature>
<keyword evidence="3" id="KW-1185">Reference proteome</keyword>
<feature type="compositionally biased region" description="Basic and acidic residues" evidence="1">
    <location>
        <begin position="7"/>
        <end position="17"/>
    </location>
</feature>
<feature type="compositionally biased region" description="Basic and acidic residues" evidence="1">
    <location>
        <begin position="1070"/>
        <end position="1082"/>
    </location>
</feature>
<dbReference type="eggNOG" id="ENOG502QVZH">
    <property type="taxonomic scope" value="Eukaryota"/>
</dbReference>
<name>N1QNJ6_SPHMS</name>
<feature type="compositionally biased region" description="Polar residues" evidence="1">
    <location>
        <begin position="21"/>
        <end position="38"/>
    </location>
</feature>
<feature type="compositionally biased region" description="Polar residues" evidence="1">
    <location>
        <begin position="57"/>
        <end position="69"/>
    </location>
</feature>
<dbReference type="OMA" id="QVGRIPQ"/>
<organism evidence="2 3">
    <name type="scientific">Sphaerulina musiva (strain SO2202)</name>
    <name type="common">Poplar stem canker fungus</name>
    <name type="synonym">Septoria musiva</name>
    <dbReference type="NCBI Taxonomy" id="692275"/>
    <lineage>
        <taxon>Eukaryota</taxon>
        <taxon>Fungi</taxon>
        <taxon>Dikarya</taxon>
        <taxon>Ascomycota</taxon>
        <taxon>Pezizomycotina</taxon>
        <taxon>Dothideomycetes</taxon>
        <taxon>Dothideomycetidae</taxon>
        <taxon>Mycosphaerellales</taxon>
        <taxon>Mycosphaerellaceae</taxon>
        <taxon>Sphaerulina</taxon>
    </lineage>
</organism>
<feature type="region of interest" description="Disordered" evidence="1">
    <location>
        <begin position="605"/>
        <end position="687"/>
    </location>
</feature>
<dbReference type="Gene3D" id="3.40.50.150">
    <property type="entry name" value="Vaccinia Virus protein VP39"/>
    <property type="match status" value="1"/>
</dbReference>
<dbReference type="InterPro" id="IPR029063">
    <property type="entry name" value="SAM-dependent_MTases_sf"/>
</dbReference>
<dbReference type="RefSeq" id="XP_016765465.1">
    <property type="nucleotide sequence ID" value="XM_016903626.1"/>
</dbReference>
<feature type="compositionally biased region" description="Basic and acidic residues" evidence="1">
    <location>
        <begin position="70"/>
        <end position="80"/>
    </location>
</feature>
<dbReference type="GeneID" id="27900763"/>
<accession>N1QNJ6</accession>
<evidence type="ECO:0000313" key="3">
    <source>
        <dbReference type="Proteomes" id="UP000016931"/>
    </source>
</evidence>
<feature type="region of interest" description="Disordered" evidence="1">
    <location>
        <begin position="1302"/>
        <end position="1325"/>
    </location>
</feature>
<feature type="region of interest" description="Disordered" evidence="1">
    <location>
        <begin position="868"/>
        <end position="890"/>
    </location>
</feature>
<feature type="region of interest" description="Disordered" evidence="1">
    <location>
        <begin position="470"/>
        <end position="542"/>
    </location>
</feature>
<feature type="region of interest" description="Disordered" evidence="1">
    <location>
        <begin position="1040"/>
        <end position="1082"/>
    </location>
</feature>
<dbReference type="EMBL" id="KB456260">
    <property type="protein sequence ID" value="EMF17344.1"/>
    <property type="molecule type" value="Genomic_DNA"/>
</dbReference>
<dbReference type="Proteomes" id="UP000016931">
    <property type="component" value="Unassembled WGS sequence"/>
</dbReference>
<dbReference type="SUPFAM" id="SSF53335">
    <property type="entry name" value="S-adenosyl-L-methionine-dependent methyltransferases"/>
    <property type="match status" value="1"/>
</dbReference>
<feature type="compositionally biased region" description="Polar residues" evidence="1">
    <location>
        <begin position="90"/>
        <end position="108"/>
    </location>
</feature>